<dbReference type="RefSeq" id="WP_268870590.1">
    <property type="nucleotide sequence ID" value="NZ_BAUT01000080.1"/>
</dbReference>
<keyword evidence="2" id="KW-0695">RNA-directed DNA polymerase</keyword>
<dbReference type="Proteomes" id="UP000018890">
    <property type="component" value="Unassembled WGS sequence"/>
</dbReference>
<dbReference type="STRING" id="1236970.JCM9140_4256"/>
<dbReference type="SUPFAM" id="SSF56672">
    <property type="entry name" value="DNA/RNA polymerases"/>
    <property type="match status" value="1"/>
</dbReference>
<dbReference type="Pfam" id="PF08388">
    <property type="entry name" value="GIIM"/>
    <property type="match status" value="1"/>
</dbReference>
<evidence type="ECO:0000259" key="1">
    <source>
        <dbReference type="PROSITE" id="PS50878"/>
    </source>
</evidence>
<dbReference type="InterPro" id="IPR000477">
    <property type="entry name" value="RT_dom"/>
</dbReference>
<dbReference type="AlphaFoldDB" id="W4Q7L1"/>
<evidence type="ECO:0000313" key="3">
    <source>
        <dbReference type="Proteomes" id="UP000018890"/>
    </source>
</evidence>
<dbReference type="EMBL" id="BAUT01000080">
    <property type="protein sequence ID" value="GAE28066.1"/>
    <property type="molecule type" value="Genomic_DNA"/>
</dbReference>
<dbReference type="Pfam" id="PF00078">
    <property type="entry name" value="RVT_1"/>
    <property type="match status" value="1"/>
</dbReference>
<evidence type="ECO:0000313" key="2">
    <source>
        <dbReference type="EMBL" id="GAE28066.1"/>
    </source>
</evidence>
<keyword evidence="2" id="KW-0808">Transferase</keyword>
<keyword evidence="3" id="KW-1185">Reference proteome</keyword>
<dbReference type="InterPro" id="IPR013597">
    <property type="entry name" value="Mat_intron_G2"/>
</dbReference>
<reference evidence="2" key="1">
    <citation type="journal article" date="2014" name="Genome Announc.">
        <title>Draft Genome Sequences of Three Alkaliphilic Bacillus Strains, Bacillus wakoensis JCM 9140T, Bacillus akibai JCM 9157T, and Bacillus hemicellulosilyticus JCM 9152T.</title>
        <authorList>
            <person name="Yuki M."/>
            <person name="Oshima K."/>
            <person name="Suda W."/>
            <person name="Oshida Y."/>
            <person name="Kitamura K."/>
            <person name="Iida T."/>
            <person name="Hattori M."/>
            <person name="Ohkuma M."/>
        </authorList>
    </citation>
    <scope>NUCLEOTIDE SEQUENCE [LARGE SCALE GENOMIC DNA]</scope>
    <source>
        <strain evidence="2">JCM 9140</strain>
    </source>
</reference>
<gene>
    <name evidence="2" type="ORF">JCM9140_4256</name>
</gene>
<dbReference type="GO" id="GO:0003964">
    <property type="term" value="F:RNA-directed DNA polymerase activity"/>
    <property type="evidence" value="ECO:0007669"/>
    <property type="project" value="UniProtKB-KW"/>
</dbReference>
<dbReference type="InterPro" id="IPR043502">
    <property type="entry name" value="DNA/RNA_pol_sf"/>
</dbReference>
<dbReference type="PROSITE" id="PS50878">
    <property type="entry name" value="RT_POL"/>
    <property type="match status" value="1"/>
</dbReference>
<sequence>MVRYADDFVCCFQSKEEAYHFFLSLKQRLAKFGLEIAEDKSKIIPFGRFATKLSRKEGKKKPSTFDFLGFTHYCGKSQNGHFRVKRKTSRKKMSGKLRQCKEWLKANRHMDVRMIMERLRRSLTGYYNYYCITDNTPMVDNFRDKIRGFLFKWLNRRSQKSSFNWDKFELFLKKYPLPRPRVKVSIYELRDEINYIL</sequence>
<accession>W4Q7L1</accession>
<keyword evidence="2" id="KW-0548">Nucleotidyltransferase</keyword>
<name>W4Q7L1_9BACI</name>
<comment type="caution">
    <text evidence="2">The sequence shown here is derived from an EMBL/GenBank/DDBJ whole genome shotgun (WGS) entry which is preliminary data.</text>
</comment>
<protein>
    <submittedName>
        <fullName evidence="2">Retron-type RNA-directed DNA polymerase</fullName>
    </submittedName>
</protein>
<feature type="domain" description="Reverse transcriptase" evidence="1">
    <location>
        <begin position="1"/>
        <end position="72"/>
    </location>
</feature>
<proteinExistence type="predicted"/>
<organism evidence="2 3">
    <name type="scientific">Halalkalibacter wakoensis JCM 9140</name>
    <dbReference type="NCBI Taxonomy" id="1236970"/>
    <lineage>
        <taxon>Bacteria</taxon>
        <taxon>Bacillati</taxon>
        <taxon>Bacillota</taxon>
        <taxon>Bacilli</taxon>
        <taxon>Bacillales</taxon>
        <taxon>Bacillaceae</taxon>
        <taxon>Halalkalibacter</taxon>
    </lineage>
</organism>